<dbReference type="EMBL" id="LR134313">
    <property type="protein sequence ID" value="VEF01848.1"/>
    <property type="molecule type" value="Genomic_DNA"/>
</dbReference>
<name>A0A1X3CZZ4_9NEIS</name>
<evidence type="ECO:0000313" key="1">
    <source>
        <dbReference type="EMBL" id="VEF01848.1"/>
    </source>
</evidence>
<sequence>MDKLNLGNSLFPGFNDQNGLMICGYEWGWSKADEAAYEKGECTLPEEEILHTFSNKALYYGEQANTWRYDNAIKAWFELWGHPLDSNGLGGAFERSVVQTNWANSQDNSISDYDKFLSDSQVDNFLFHLKSLRPKVSLFMGSRLLDYLNNPKVLVKFKELMGEEVERARFEQKPFAGTRFKVGFQRFEHCQIVCLPHPSASRGLSHAYIEMFRPEMDKILTDYKKARGF</sequence>
<reference evidence="1 2" key="1">
    <citation type="submission" date="2018-12" db="EMBL/GenBank/DDBJ databases">
        <authorList>
            <consortium name="Pathogen Informatics"/>
        </authorList>
    </citation>
    <scope>NUCLEOTIDE SEQUENCE [LARGE SCALE GENOMIC DNA]</scope>
    <source>
        <strain evidence="1 2">NCTC10296</strain>
    </source>
</reference>
<dbReference type="KEGG" id="nci:NCTC10296_01491"/>
<organism evidence="1 2">
    <name type="scientific">Neisseria canis</name>
    <dbReference type="NCBI Taxonomy" id="493"/>
    <lineage>
        <taxon>Bacteria</taxon>
        <taxon>Pseudomonadati</taxon>
        <taxon>Pseudomonadota</taxon>
        <taxon>Betaproteobacteria</taxon>
        <taxon>Neisseriales</taxon>
        <taxon>Neisseriaceae</taxon>
        <taxon>Neisseria</taxon>
    </lineage>
</organism>
<gene>
    <name evidence="1" type="ORF">NCTC10296_01491</name>
</gene>
<keyword evidence="2" id="KW-1185">Reference proteome</keyword>
<accession>A0A1X3CZZ4</accession>
<protein>
    <recommendedName>
        <fullName evidence="3">Uracil-DNA glycosylase</fullName>
    </recommendedName>
</protein>
<dbReference type="AlphaFoldDB" id="A0A1X3CZZ4"/>
<evidence type="ECO:0000313" key="2">
    <source>
        <dbReference type="Proteomes" id="UP000279284"/>
    </source>
</evidence>
<evidence type="ECO:0008006" key="3">
    <source>
        <dbReference type="Google" id="ProtNLM"/>
    </source>
</evidence>
<proteinExistence type="predicted"/>
<dbReference type="Proteomes" id="UP000279284">
    <property type="component" value="Chromosome"/>
</dbReference>